<accession>A0AAN9FIK6</accession>
<gene>
    <name evidence="2" type="ORF">RJT34_29217</name>
</gene>
<evidence type="ECO:0000313" key="2">
    <source>
        <dbReference type="EMBL" id="KAK7272553.1"/>
    </source>
</evidence>
<feature type="region of interest" description="Disordered" evidence="1">
    <location>
        <begin position="1"/>
        <end position="25"/>
    </location>
</feature>
<name>A0AAN9FIK6_CLITE</name>
<reference evidence="2 3" key="1">
    <citation type="submission" date="2024-01" db="EMBL/GenBank/DDBJ databases">
        <title>The genomes of 5 underutilized Papilionoideae crops provide insights into root nodulation and disease resistance.</title>
        <authorList>
            <person name="Yuan L."/>
        </authorList>
    </citation>
    <scope>NUCLEOTIDE SEQUENCE [LARGE SCALE GENOMIC DNA]</scope>
    <source>
        <strain evidence="2">LY-2023</strain>
        <tissue evidence="2">Leaf</tissue>
    </source>
</reference>
<organism evidence="2 3">
    <name type="scientific">Clitoria ternatea</name>
    <name type="common">Butterfly pea</name>
    <dbReference type="NCBI Taxonomy" id="43366"/>
    <lineage>
        <taxon>Eukaryota</taxon>
        <taxon>Viridiplantae</taxon>
        <taxon>Streptophyta</taxon>
        <taxon>Embryophyta</taxon>
        <taxon>Tracheophyta</taxon>
        <taxon>Spermatophyta</taxon>
        <taxon>Magnoliopsida</taxon>
        <taxon>eudicotyledons</taxon>
        <taxon>Gunneridae</taxon>
        <taxon>Pentapetalae</taxon>
        <taxon>rosids</taxon>
        <taxon>fabids</taxon>
        <taxon>Fabales</taxon>
        <taxon>Fabaceae</taxon>
        <taxon>Papilionoideae</taxon>
        <taxon>50 kb inversion clade</taxon>
        <taxon>NPAAA clade</taxon>
        <taxon>indigoferoid/millettioid clade</taxon>
        <taxon>Phaseoleae</taxon>
        <taxon>Clitoria</taxon>
    </lineage>
</organism>
<comment type="caution">
    <text evidence="2">The sequence shown here is derived from an EMBL/GenBank/DDBJ whole genome shotgun (WGS) entry which is preliminary data.</text>
</comment>
<evidence type="ECO:0000256" key="1">
    <source>
        <dbReference type="SAM" id="MobiDB-lite"/>
    </source>
</evidence>
<protein>
    <submittedName>
        <fullName evidence="2">Uncharacterized protein</fullName>
    </submittedName>
</protein>
<dbReference type="EMBL" id="JAYKXN010000007">
    <property type="protein sequence ID" value="KAK7272553.1"/>
    <property type="molecule type" value="Genomic_DNA"/>
</dbReference>
<evidence type="ECO:0000313" key="3">
    <source>
        <dbReference type="Proteomes" id="UP001359559"/>
    </source>
</evidence>
<proteinExistence type="predicted"/>
<dbReference type="AlphaFoldDB" id="A0AAN9FIK6"/>
<sequence>MKRVSNEATKVEVARNQDWGRQGGDSLVGGAIQGAVEATEVVAGSVEKAKETVDTAWDAAKKTAELVAEADTNVVDTVEYRSSEDLMGHLGDGCDTNK</sequence>
<dbReference type="Proteomes" id="UP001359559">
    <property type="component" value="Unassembled WGS sequence"/>
</dbReference>
<keyword evidence="3" id="KW-1185">Reference proteome</keyword>